<feature type="transmembrane region" description="Helical" evidence="7">
    <location>
        <begin position="84"/>
        <end position="106"/>
    </location>
</feature>
<dbReference type="PANTHER" id="PTHR43840">
    <property type="entry name" value="MITOCHONDRIAL METAL TRANSPORTER 1-RELATED"/>
    <property type="match status" value="1"/>
</dbReference>
<organism evidence="10 11">
    <name type="scientific">Macrococcoides caseolyticum</name>
    <dbReference type="NCBI Taxonomy" id="69966"/>
    <lineage>
        <taxon>Bacteria</taxon>
        <taxon>Bacillati</taxon>
        <taxon>Bacillota</taxon>
        <taxon>Bacilli</taxon>
        <taxon>Bacillales</taxon>
        <taxon>Staphylococcaceae</taxon>
        <taxon>Macrococcoides</taxon>
    </lineage>
</organism>
<evidence type="ECO:0000259" key="9">
    <source>
        <dbReference type="Pfam" id="PF16916"/>
    </source>
</evidence>
<evidence type="ECO:0000256" key="3">
    <source>
        <dbReference type="ARBA" id="ARBA00022448"/>
    </source>
</evidence>
<feature type="transmembrane region" description="Helical" evidence="7">
    <location>
        <begin position="54"/>
        <end position="72"/>
    </location>
</feature>
<gene>
    <name evidence="10" type="ORF">CW686_09605</name>
</gene>
<dbReference type="InterPro" id="IPR050291">
    <property type="entry name" value="CDF_Transporter"/>
</dbReference>
<comment type="similarity">
    <text evidence="2">Belongs to the cation diffusion facilitator (CDF) transporter (TC 2.A.4) family.</text>
</comment>
<evidence type="ECO:0000256" key="1">
    <source>
        <dbReference type="ARBA" id="ARBA00004141"/>
    </source>
</evidence>
<dbReference type="NCBIfam" id="TIGR01297">
    <property type="entry name" value="CDF"/>
    <property type="match status" value="1"/>
</dbReference>
<name>A0A855GI37_9STAP</name>
<reference evidence="10 11" key="1">
    <citation type="submission" date="2017-12" db="EMBL/GenBank/DDBJ databases">
        <title>Genomics of Macrococcus caseolyticus.</title>
        <authorList>
            <person name="MacFadyen A.C."/>
            <person name="Paterson G.K."/>
        </authorList>
    </citation>
    <scope>NUCLEOTIDE SEQUENCE [LARGE SCALE GENOMIC DNA]</scope>
    <source>
        <strain evidence="10 11">5788_EF188</strain>
    </source>
</reference>
<feature type="transmembrane region" description="Helical" evidence="7">
    <location>
        <begin position="185"/>
        <end position="203"/>
    </location>
</feature>
<dbReference type="GO" id="GO:0016020">
    <property type="term" value="C:membrane"/>
    <property type="evidence" value="ECO:0007669"/>
    <property type="project" value="UniProtKB-SubCell"/>
</dbReference>
<dbReference type="Pfam" id="PF16916">
    <property type="entry name" value="ZT_dimer"/>
    <property type="match status" value="1"/>
</dbReference>
<dbReference type="InterPro" id="IPR027470">
    <property type="entry name" value="Cation_efflux_CTD"/>
</dbReference>
<evidence type="ECO:0000313" key="10">
    <source>
        <dbReference type="EMBL" id="PKE25579.1"/>
    </source>
</evidence>
<evidence type="ECO:0000259" key="8">
    <source>
        <dbReference type="Pfam" id="PF01545"/>
    </source>
</evidence>
<evidence type="ECO:0000256" key="7">
    <source>
        <dbReference type="SAM" id="Phobius"/>
    </source>
</evidence>
<dbReference type="InterPro" id="IPR058533">
    <property type="entry name" value="Cation_efflux_TM"/>
</dbReference>
<dbReference type="Gene3D" id="3.30.70.1350">
    <property type="entry name" value="Cation efflux protein, cytoplasmic domain"/>
    <property type="match status" value="1"/>
</dbReference>
<dbReference type="InterPro" id="IPR036837">
    <property type="entry name" value="Cation_efflux_CTD_sf"/>
</dbReference>
<dbReference type="AlphaFoldDB" id="A0A855GI37"/>
<dbReference type="SUPFAM" id="SSF160240">
    <property type="entry name" value="Cation efflux protein cytoplasmic domain-like"/>
    <property type="match status" value="1"/>
</dbReference>
<accession>A0A855GI37</accession>
<dbReference type="InterPro" id="IPR027469">
    <property type="entry name" value="Cation_efflux_TMD_sf"/>
</dbReference>
<dbReference type="InterPro" id="IPR002524">
    <property type="entry name" value="Cation_efflux"/>
</dbReference>
<protein>
    <submittedName>
        <fullName evidence="10">Transporter</fullName>
    </submittedName>
</protein>
<evidence type="ECO:0000256" key="2">
    <source>
        <dbReference type="ARBA" id="ARBA00008114"/>
    </source>
</evidence>
<feature type="domain" description="Cation efflux protein transmembrane" evidence="8">
    <location>
        <begin position="18"/>
        <end position="206"/>
    </location>
</feature>
<evidence type="ECO:0000313" key="11">
    <source>
        <dbReference type="Proteomes" id="UP000233482"/>
    </source>
</evidence>
<keyword evidence="4 7" id="KW-0812">Transmembrane</keyword>
<comment type="subcellular location">
    <subcellularLocation>
        <location evidence="1">Membrane</location>
        <topology evidence="1">Multi-pass membrane protein</topology>
    </subcellularLocation>
</comment>
<feature type="transmembrane region" description="Helical" evidence="7">
    <location>
        <begin position="118"/>
        <end position="138"/>
    </location>
</feature>
<feature type="domain" description="Cation efflux protein cytoplasmic" evidence="9">
    <location>
        <begin position="215"/>
        <end position="289"/>
    </location>
</feature>
<evidence type="ECO:0000256" key="5">
    <source>
        <dbReference type="ARBA" id="ARBA00022989"/>
    </source>
</evidence>
<dbReference type="SUPFAM" id="SSF161111">
    <property type="entry name" value="Cation efflux protein transmembrane domain-like"/>
    <property type="match status" value="1"/>
</dbReference>
<dbReference type="GO" id="GO:0008324">
    <property type="term" value="F:monoatomic cation transmembrane transporter activity"/>
    <property type="evidence" value="ECO:0007669"/>
    <property type="project" value="InterPro"/>
</dbReference>
<feature type="transmembrane region" description="Helical" evidence="7">
    <location>
        <begin position="159"/>
        <end position="179"/>
    </location>
</feature>
<dbReference type="Gene3D" id="1.20.1510.10">
    <property type="entry name" value="Cation efflux protein transmembrane domain"/>
    <property type="match status" value="1"/>
</dbReference>
<evidence type="ECO:0000256" key="4">
    <source>
        <dbReference type="ARBA" id="ARBA00022692"/>
    </source>
</evidence>
<proteinExistence type="inferred from homology"/>
<evidence type="ECO:0000256" key="6">
    <source>
        <dbReference type="ARBA" id="ARBA00023136"/>
    </source>
</evidence>
<feature type="transmembrane region" description="Helical" evidence="7">
    <location>
        <begin position="21"/>
        <end position="39"/>
    </location>
</feature>
<comment type="caution">
    <text evidence="10">The sequence shown here is derived from an EMBL/GenBank/DDBJ whole genome shotgun (WGS) entry which is preliminary data.</text>
</comment>
<sequence length="300" mass="32726">MNKMQVKDQLQQAQKGAKVSIIMYVLLTTFKLLFGYIHGSQALVADGLNNATDVVSSVALLIGLAISMKPADKNHNYGHYRSEYIGSLIASFIMFAVSVQVILQGIKNYIRQEYSNPSIETAVVAILSSFAMLAVYIYNRNLAKKLDSSALKAAAADNLSDALVSLGAFIGIIGVFFGLTFLDTVAAIIVGLLIMKTAIEIFFETAITLTDGFDADTLDHMKRIVLSVENVESCVDIKGRNHGVMTFVDVTVTVNPSFTVAESHDITEHIEYAIKEEYGAVETIVHLEPGIKNKKLHTLT</sequence>
<dbReference type="Proteomes" id="UP000233482">
    <property type="component" value="Unassembled WGS sequence"/>
</dbReference>
<keyword evidence="6 7" id="KW-0472">Membrane</keyword>
<dbReference type="FunFam" id="1.20.1510.10:FF:000006">
    <property type="entry name" value="Divalent cation efflux transporter"/>
    <property type="match status" value="1"/>
</dbReference>
<dbReference type="PANTHER" id="PTHR43840:SF50">
    <property type="entry name" value="MANGANESE EFFLUX SYSTEM PROTEIN MNES"/>
    <property type="match status" value="1"/>
</dbReference>
<keyword evidence="3" id="KW-0813">Transport</keyword>
<dbReference type="EMBL" id="PIXC01000022">
    <property type="protein sequence ID" value="PKE25579.1"/>
    <property type="molecule type" value="Genomic_DNA"/>
</dbReference>
<dbReference type="Pfam" id="PF01545">
    <property type="entry name" value="Cation_efflux"/>
    <property type="match status" value="1"/>
</dbReference>
<keyword evidence="5 7" id="KW-1133">Transmembrane helix</keyword>